<dbReference type="EMBL" id="VITN01000016">
    <property type="protein sequence ID" value="TWB15101.1"/>
    <property type="molecule type" value="Genomic_DNA"/>
</dbReference>
<dbReference type="Gene3D" id="1.10.3810.10">
    <property type="entry name" value="Biosynthetic peptidoglycan transglycosylase-like"/>
    <property type="match status" value="1"/>
</dbReference>
<dbReference type="InterPro" id="IPR012338">
    <property type="entry name" value="Beta-lactam/transpept-like"/>
</dbReference>
<evidence type="ECO:0000256" key="2">
    <source>
        <dbReference type="ARBA" id="ARBA00022645"/>
    </source>
</evidence>
<keyword evidence="10" id="KW-0812">Transmembrane</keyword>
<organism evidence="12 13">
    <name type="scientific">Nitrospirillum amazonense</name>
    <dbReference type="NCBI Taxonomy" id="28077"/>
    <lineage>
        <taxon>Bacteria</taxon>
        <taxon>Pseudomonadati</taxon>
        <taxon>Pseudomonadota</taxon>
        <taxon>Alphaproteobacteria</taxon>
        <taxon>Rhodospirillales</taxon>
        <taxon>Azospirillaceae</taxon>
        <taxon>Nitrospirillum</taxon>
    </lineage>
</organism>
<keyword evidence="10" id="KW-1133">Transmembrane helix</keyword>
<dbReference type="PANTHER" id="PTHR32282:SF24">
    <property type="entry name" value="GLYCOSYL TRANSFERASE FAMILY 51 DOMAIN-CONTAINING PROTEIN"/>
    <property type="match status" value="1"/>
</dbReference>
<comment type="catalytic activity">
    <reaction evidence="8">
        <text>[GlcNAc-(1-&gt;4)-Mur2Ac(oyl-L-Ala-gamma-D-Glu-L-Lys-D-Ala-D-Ala)](n)-di-trans,octa-cis-undecaprenyl diphosphate + beta-D-GlcNAc-(1-&gt;4)-Mur2Ac(oyl-L-Ala-gamma-D-Glu-L-Lys-D-Ala-D-Ala)-di-trans,octa-cis-undecaprenyl diphosphate = [GlcNAc-(1-&gt;4)-Mur2Ac(oyl-L-Ala-gamma-D-Glu-L-Lys-D-Ala-D-Ala)](n+1)-di-trans,octa-cis-undecaprenyl diphosphate + di-trans,octa-cis-undecaprenyl diphosphate + H(+)</text>
        <dbReference type="Rhea" id="RHEA:23708"/>
        <dbReference type="Rhea" id="RHEA-COMP:9602"/>
        <dbReference type="Rhea" id="RHEA-COMP:9603"/>
        <dbReference type="ChEBI" id="CHEBI:15378"/>
        <dbReference type="ChEBI" id="CHEBI:58405"/>
        <dbReference type="ChEBI" id="CHEBI:60033"/>
        <dbReference type="ChEBI" id="CHEBI:78435"/>
        <dbReference type="EC" id="2.4.99.28"/>
    </reaction>
</comment>
<dbReference type="InterPro" id="IPR036950">
    <property type="entry name" value="PBP_transglycosylase"/>
</dbReference>
<reference evidence="12 13" key="1">
    <citation type="submission" date="2019-06" db="EMBL/GenBank/DDBJ databases">
        <title>Genomic Encyclopedia of Type Strains, Phase IV (KMG-V): Genome sequencing to study the core and pangenomes of soil and plant-associated prokaryotes.</title>
        <authorList>
            <person name="Whitman W."/>
        </authorList>
    </citation>
    <scope>NUCLEOTIDE SEQUENCE [LARGE SCALE GENOMIC DNA]</scope>
    <source>
        <strain evidence="12 13">BR 11880</strain>
    </source>
</reference>
<dbReference type="AlphaFoldDB" id="A0A560F0G4"/>
<evidence type="ECO:0000256" key="7">
    <source>
        <dbReference type="ARBA" id="ARBA00044770"/>
    </source>
</evidence>
<dbReference type="EC" id="2.4.99.28" evidence="7"/>
<dbReference type="InterPro" id="IPR001264">
    <property type="entry name" value="Glyco_trans_51"/>
</dbReference>
<dbReference type="SUPFAM" id="SSF53955">
    <property type="entry name" value="Lysozyme-like"/>
    <property type="match status" value="1"/>
</dbReference>
<feature type="domain" description="Glycosyl transferase family 51" evidence="11">
    <location>
        <begin position="212"/>
        <end position="400"/>
    </location>
</feature>
<dbReference type="GO" id="GO:0004180">
    <property type="term" value="F:carboxypeptidase activity"/>
    <property type="evidence" value="ECO:0007669"/>
    <property type="project" value="UniProtKB-KW"/>
</dbReference>
<dbReference type="SUPFAM" id="SSF56601">
    <property type="entry name" value="beta-lactamase/transpeptidase-like"/>
    <property type="match status" value="2"/>
</dbReference>
<evidence type="ECO:0000256" key="5">
    <source>
        <dbReference type="ARBA" id="ARBA00022679"/>
    </source>
</evidence>
<evidence type="ECO:0000256" key="1">
    <source>
        <dbReference type="ARBA" id="ARBA00004752"/>
    </source>
</evidence>
<evidence type="ECO:0000256" key="4">
    <source>
        <dbReference type="ARBA" id="ARBA00022676"/>
    </source>
</evidence>
<evidence type="ECO:0000256" key="8">
    <source>
        <dbReference type="ARBA" id="ARBA00049902"/>
    </source>
</evidence>
<name>A0A560F0G4_9PROT</name>
<keyword evidence="3" id="KW-0378">Hydrolase</keyword>
<accession>A0A560F0G4</accession>
<comment type="caution">
    <text evidence="12">The sequence shown here is derived from an EMBL/GenBank/DDBJ whole genome shotgun (WGS) entry which is preliminary data.</text>
</comment>
<sequence>MGRGVNLCPVAYDGSALRGVPRTRAMTTSTDNSLGGAPLTGVSGRADTLAALRPPVSRLAPGAGSADAAPKPPKVRRRGTPLWVRILGWATSLAILGCIGGAAWLETETSGFESALLARVGRDLRYSVYPGPTTAVRYPTAGPYDERLGYTQMPSFLERLTAGPYRVTAQARMSPTLLDYLDLSFYPPYAEKTSAGLQVLDRGGTLLYGANYPERVFTSYASVPPVVANTLLFIENRQLLDPAHPYRNPAVDWDRFGLALLQIPLQVVNPGAQRIGGSTLATQTEKYRHSAGGQTADGVEKLRQMASASMRAYMDGADTTQTRYRILVDYLNSTPLSARPGIGEINGLGDGLWAWYGTDFTAANQILRAPPQTEEDLATQAVVYKQVLSLLLAQRRPSFYLTTNRTALDALCNEHLRVLEKAGVIPPALADAAQNFKLRFRDEAPDPPDVSYVEQKAVNAIRNRLTTMLGAHTLYQLDRLDLTTETTLDQAAQERVTGVLKRLADPAATAELGLTGDRLLTGADPAKVVYSVTLYERAPHANLVRVQVDTLDQPLDLNEGARLDLGSTAKLRTLISYLEIVEKLYRDYHQRDAAALRDISAAADDNLTRWVTDTLAQTGDQGLPAMLNAAMERTYSAGTGERFFTGGGLHSFNNFEKSDDHRILTVSEALRRSVNLVFIRLMRDVVNHYIAEGPARKDDVLDDPHHPARQTYLAQFADREGSTFLNHFWDEYGGLSPDKALETLAAKAGTREERLAVIYRSVRPNATPEDLARFLAAHGAVENDTRPGAHPPAKPQPLKPATVAALFEKADPEKWSLNDRGYMAGVHPLELWLVAYLQESPKAPKRQMLKESSTSRQESYQWLFSTRYKHAQDTRIGIVLEEEAFARIHADWKRLGYPFEALVPSYATSIGSSGDRPGALADLMGIIVNDGIRLPTARVTRLHFAVGTPYETVVGLDDQMKGERVLSHDLVEVVKAHLLDVVQNGTAQRAKGAFHDADGNPLPLGGKTGTGDQRFDRFGPGGVLLESRVVNRTATFVFYAGDRFFGVITAHVHGAQAANYHFTSALPAQLLRVLAPALQPLMLMPPDQG</sequence>
<gene>
    <name evidence="12" type="ORF">FBZ89_11679</name>
</gene>
<keyword evidence="2 12" id="KW-0121">Carboxypeptidase</keyword>
<dbReference type="InterPro" id="IPR050396">
    <property type="entry name" value="Glycosyltr_51/Transpeptidase"/>
</dbReference>
<dbReference type="Pfam" id="PF00912">
    <property type="entry name" value="Transgly"/>
    <property type="match status" value="1"/>
</dbReference>
<dbReference type="PANTHER" id="PTHR32282">
    <property type="entry name" value="BINDING PROTEIN TRANSPEPTIDASE, PUTATIVE-RELATED"/>
    <property type="match status" value="1"/>
</dbReference>
<comment type="pathway">
    <text evidence="1">Cell wall biogenesis; peptidoglycan biosynthesis.</text>
</comment>
<evidence type="ECO:0000256" key="6">
    <source>
        <dbReference type="ARBA" id="ARBA00023268"/>
    </source>
</evidence>
<evidence type="ECO:0000256" key="10">
    <source>
        <dbReference type="SAM" id="Phobius"/>
    </source>
</evidence>
<dbReference type="GO" id="GO:0006508">
    <property type="term" value="P:proteolysis"/>
    <property type="evidence" value="ECO:0007669"/>
    <property type="project" value="UniProtKB-KW"/>
</dbReference>
<feature type="region of interest" description="Disordered" evidence="9">
    <location>
        <begin position="56"/>
        <end position="75"/>
    </location>
</feature>
<proteinExistence type="predicted"/>
<dbReference type="Gene3D" id="3.40.710.10">
    <property type="entry name" value="DD-peptidase/beta-lactamase superfamily"/>
    <property type="match status" value="1"/>
</dbReference>
<keyword evidence="3" id="KW-0645">Protease</keyword>
<keyword evidence="6" id="KW-0511">Multifunctional enzyme</keyword>
<dbReference type="GO" id="GO:0008955">
    <property type="term" value="F:peptidoglycan glycosyltransferase activity"/>
    <property type="evidence" value="ECO:0007669"/>
    <property type="project" value="UniProtKB-EC"/>
</dbReference>
<evidence type="ECO:0000313" key="12">
    <source>
        <dbReference type="EMBL" id="TWB15101.1"/>
    </source>
</evidence>
<keyword evidence="4" id="KW-0328">Glycosyltransferase</keyword>
<evidence type="ECO:0000313" key="13">
    <source>
        <dbReference type="Proteomes" id="UP000319859"/>
    </source>
</evidence>
<dbReference type="InterPro" id="IPR023346">
    <property type="entry name" value="Lysozyme-like_dom_sf"/>
</dbReference>
<feature type="region of interest" description="Disordered" evidence="9">
    <location>
        <begin position="992"/>
        <end position="1011"/>
    </location>
</feature>
<feature type="transmembrane region" description="Helical" evidence="10">
    <location>
        <begin position="82"/>
        <end position="105"/>
    </location>
</feature>
<evidence type="ECO:0000256" key="9">
    <source>
        <dbReference type="SAM" id="MobiDB-lite"/>
    </source>
</evidence>
<evidence type="ECO:0000259" key="11">
    <source>
        <dbReference type="Pfam" id="PF00912"/>
    </source>
</evidence>
<keyword evidence="5" id="KW-0808">Transferase</keyword>
<evidence type="ECO:0000256" key="3">
    <source>
        <dbReference type="ARBA" id="ARBA00022670"/>
    </source>
</evidence>
<keyword evidence="10" id="KW-0472">Membrane</keyword>
<dbReference type="Proteomes" id="UP000319859">
    <property type="component" value="Unassembled WGS sequence"/>
</dbReference>
<dbReference type="GO" id="GO:0009252">
    <property type="term" value="P:peptidoglycan biosynthetic process"/>
    <property type="evidence" value="ECO:0007669"/>
    <property type="project" value="TreeGrafter"/>
</dbReference>
<dbReference type="GO" id="GO:0030288">
    <property type="term" value="C:outer membrane-bounded periplasmic space"/>
    <property type="evidence" value="ECO:0007669"/>
    <property type="project" value="TreeGrafter"/>
</dbReference>
<protein>
    <recommendedName>
        <fullName evidence="7">peptidoglycan glycosyltransferase</fullName>
        <ecNumber evidence="7">2.4.99.28</ecNumber>
    </recommendedName>
</protein>